<dbReference type="AlphaFoldDB" id="A0A0X3UZY8"/>
<keyword evidence="1" id="KW-0812">Transmembrane</keyword>
<keyword evidence="3" id="KW-1185">Reference proteome</keyword>
<evidence type="ECO:0000256" key="1">
    <source>
        <dbReference type="SAM" id="Phobius"/>
    </source>
</evidence>
<name>A0A0X3UZY8_9ACTN</name>
<evidence type="ECO:0000313" key="2">
    <source>
        <dbReference type="EMBL" id="KUL38018.1"/>
    </source>
</evidence>
<dbReference type="EMBL" id="LLZG01000118">
    <property type="protein sequence ID" value="KUL38018.1"/>
    <property type="molecule type" value="Genomic_DNA"/>
</dbReference>
<dbReference type="Proteomes" id="UP000053923">
    <property type="component" value="Unassembled WGS sequence"/>
</dbReference>
<gene>
    <name evidence="2" type="ORF">ADL12_17785</name>
</gene>
<proteinExistence type="predicted"/>
<reference evidence="3" key="1">
    <citation type="submission" date="2015-10" db="EMBL/GenBank/DDBJ databases">
        <authorList>
            <person name="Ju K.-S."/>
            <person name="Doroghazi J.R."/>
            <person name="Metcalf W.W."/>
        </authorList>
    </citation>
    <scope>NUCLEOTIDE SEQUENCE [LARGE SCALE GENOMIC DNA]</scope>
    <source>
        <strain evidence="3">NRRL 3151</strain>
    </source>
</reference>
<feature type="transmembrane region" description="Helical" evidence="1">
    <location>
        <begin position="205"/>
        <end position="226"/>
    </location>
</feature>
<keyword evidence="1" id="KW-1133">Transmembrane helix</keyword>
<sequence length="243" mass="26871">MWRKIGPIHTARRVFKPSRPGIVEDLAVVRMQKIRTMVGLGAMVWLSATYKIANSVQDAASDRFNQSWISVLVLCVTFPVAVGILLALASPEARRELLRRAAKCFGAMVALVAAVFVFPASVLTGFMDGRFATNPVMTVLTYMGIALTFVWVLPFIVWGIGLALVHVFRTADIHETMPPLLAMTLVWEMALIDIFTNPYEAVPLPVRVVFILGAPVSVTAVGLWELHRLRVHHGRGIQGLLMR</sequence>
<accession>A0A0X3UZY8</accession>
<keyword evidence="1" id="KW-0472">Membrane</keyword>
<feature type="transmembrane region" description="Helical" evidence="1">
    <location>
        <begin position="142"/>
        <end position="168"/>
    </location>
</feature>
<feature type="transmembrane region" description="Helical" evidence="1">
    <location>
        <begin position="68"/>
        <end position="89"/>
    </location>
</feature>
<comment type="caution">
    <text evidence="2">The sequence shown here is derived from an EMBL/GenBank/DDBJ whole genome shotgun (WGS) entry which is preliminary data.</text>
</comment>
<protein>
    <submittedName>
        <fullName evidence="2">Uncharacterized protein</fullName>
    </submittedName>
</protein>
<feature type="transmembrane region" description="Helical" evidence="1">
    <location>
        <begin position="101"/>
        <end position="122"/>
    </location>
</feature>
<evidence type="ECO:0000313" key="3">
    <source>
        <dbReference type="Proteomes" id="UP000053923"/>
    </source>
</evidence>
<organism evidence="2 3">
    <name type="scientific">Streptomyces regalis</name>
    <dbReference type="NCBI Taxonomy" id="68262"/>
    <lineage>
        <taxon>Bacteria</taxon>
        <taxon>Bacillati</taxon>
        <taxon>Actinomycetota</taxon>
        <taxon>Actinomycetes</taxon>
        <taxon>Kitasatosporales</taxon>
        <taxon>Streptomycetaceae</taxon>
        <taxon>Streptomyces</taxon>
    </lineage>
</organism>
<dbReference type="OrthoDB" id="4217684at2"/>